<feature type="non-terminal residue" evidence="3">
    <location>
        <position position="1"/>
    </location>
</feature>
<sequence length="311" mass="33701">MTRLNPHHNRVFRLPKWDADTAPYIICTVAAVLATGTLYLYWDTITSSFSHSPKRKPDNSDPDDTTASNPDGTHFPSLFQSNKPPVPELPPPPPVQVDLSDPTQGLPLNADLIVYIVSKIVSQTTPRRSAQLERRKSTDALHGATEAVRKVAGSVAGKVAGMLGDGSPGRSASGGTVGAGATVEGVVRPVDVDRKPVVLPIFDAQRNHLVRMITRFKKPKVPLLVKGSPGIGKRSALQHYASGQSQQRPAIFLDLSDIYHTKSPDDRRTLKVPMVDSPRSAQSETEQDEVEVPNLWWTAVEEALGLSASSE</sequence>
<evidence type="ECO:0000256" key="1">
    <source>
        <dbReference type="SAM" id="MobiDB-lite"/>
    </source>
</evidence>
<gene>
    <name evidence="3" type="ORF">HK097_000147</name>
</gene>
<feature type="compositionally biased region" description="Pro residues" evidence="1">
    <location>
        <begin position="84"/>
        <end position="95"/>
    </location>
</feature>
<keyword evidence="2" id="KW-0812">Transmembrane</keyword>
<reference evidence="3" key="1">
    <citation type="submission" date="2020-05" db="EMBL/GenBank/DDBJ databases">
        <title>Phylogenomic resolution of chytrid fungi.</title>
        <authorList>
            <person name="Stajich J.E."/>
            <person name="Amses K."/>
            <person name="Simmons R."/>
            <person name="Seto K."/>
            <person name="Myers J."/>
            <person name="Bonds A."/>
            <person name="Quandt C.A."/>
            <person name="Barry K."/>
            <person name="Liu P."/>
            <person name="Grigoriev I."/>
            <person name="Longcore J.E."/>
            <person name="James T.Y."/>
        </authorList>
    </citation>
    <scope>NUCLEOTIDE SEQUENCE</scope>
    <source>
        <strain evidence="3">JEL0318</strain>
    </source>
</reference>
<accession>A0AAD5X288</accession>
<proteinExistence type="predicted"/>
<name>A0AAD5X288_9FUNG</name>
<dbReference type="EMBL" id="JADGJD010001011">
    <property type="protein sequence ID" value="KAJ3047193.1"/>
    <property type="molecule type" value="Genomic_DNA"/>
</dbReference>
<keyword evidence="2" id="KW-0472">Membrane</keyword>
<dbReference type="AlphaFoldDB" id="A0AAD5X288"/>
<feature type="region of interest" description="Disordered" evidence="1">
    <location>
        <begin position="268"/>
        <end position="290"/>
    </location>
</feature>
<dbReference type="Proteomes" id="UP001212841">
    <property type="component" value="Unassembled WGS sequence"/>
</dbReference>
<feature type="transmembrane region" description="Helical" evidence="2">
    <location>
        <begin position="21"/>
        <end position="42"/>
    </location>
</feature>
<protein>
    <submittedName>
        <fullName evidence="3">Uncharacterized protein</fullName>
    </submittedName>
</protein>
<organism evidence="3 4">
    <name type="scientific">Rhizophlyctis rosea</name>
    <dbReference type="NCBI Taxonomy" id="64517"/>
    <lineage>
        <taxon>Eukaryota</taxon>
        <taxon>Fungi</taxon>
        <taxon>Fungi incertae sedis</taxon>
        <taxon>Chytridiomycota</taxon>
        <taxon>Chytridiomycota incertae sedis</taxon>
        <taxon>Chytridiomycetes</taxon>
        <taxon>Rhizophlyctidales</taxon>
        <taxon>Rhizophlyctidaceae</taxon>
        <taxon>Rhizophlyctis</taxon>
    </lineage>
</organism>
<comment type="caution">
    <text evidence="3">The sequence shown here is derived from an EMBL/GenBank/DDBJ whole genome shotgun (WGS) entry which is preliminary data.</text>
</comment>
<evidence type="ECO:0000313" key="4">
    <source>
        <dbReference type="Proteomes" id="UP001212841"/>
    </source>
</evidence>
<evidence type="ECO:0000256" key="2">
    <source>
        <dbReference type="SAM" id="Phobius"/>
    </source>
</evidence>
<keyword evidence="4" id="KW-1185">Reference proteome</keyword>
<feature type="region of interest" description="Disordered" evidence="1">
    <location>
        <begin position="49"/>
        <end position="95"/>
    </location>
</feature>
<evidence type="ECO:0000313" key="3">
    <source>
        <dbReference type="EMBL" id="KAJ3047193.1"/>
    </source>
</evidence>
<keyword evidence="2" id="KW-1133">Transmembrane helix</keyword>